<evidence type="ECO:0000313" key="5">
    <source>
        <dbReference type="EMBL" id="AQZ37116.1"/>
    </source>
</evidence>
<dbReference type="Gene3D" id="3.40.50.720">
    <property type="entry name" value="NAD(P)-binding Rossmann-like Domain"/>
    <property type="match status" value="1"/>
</dbReference>
<dbReference type="PROSITE" id="PS00061">
    <property type="entry name" value="ADH_SHORT"/>
    <property type="match status" value="1"/>
</dbReference>
<organism evidence="5">
    <name type="scientific">Actinosynnema pretiosum subsp. pretiosum</name>
    <dbReference type="NCBI Taxonomy" id="103721"/>
    <lineage>
        <taxon>Bacteria</taxon>
        <taxon>Bacillati</taxon>
        <taxon>Actinomycetota</taxon>
        <taxon>Actinomycetes</taxon>
        <taxon>Pseudonocardiales</taxon>
        <taxon>Pseudonocardiaceae</taxon>
        <taxon>Actinosynnema</taxon>
    </lineage>
</organism>
<dbReference type="PRINTS" id="PR00081">
    <property type="entry name" value="GDHRDH"/>
</dbReference>
<reference evidence="6" key="2">
    <citation type="submission" date="2021-04" db="EMBL/GenBank/DDBJ databases">
        <title>Genomic sequence of Actinosynnema pretiosum subsp. pretiosum ATCC 31280 (C-14919).</title>
        <authorList>
            <person name="Bai L."/>
            <person name="Wang X."/>
            <person name="Xiao Y."/>
        </authorList>
    </citation>
    <scope>NUCLEOTIDE SEQUENCE</scope>
    <source>
        <strain evidence="6">ATCC 31280</strain>
    </source>
</reference>
<evidence type="ECO:0000256" key="2">
    <source>
        <dbReference type="ARBA" id="ARBA00023002"/>
    </source>
</evidence>
<dbReference type="InterPro" id="IPR020904">
    <property type="entry name" value="Sc_DH/Rdtase_CS"/>
</dbReference>
<sequence length="341" mass="35539">MPRRLAEQVVVVVGASSGIGRVTALRFAAAGARVVCAARNTRALDGLVEEVRDAGGPAVAVTADIADEAAVRAVAEVAVERFGRVDTWVNAAGIGVYGRVEDTPAEEFDRVMRVNYLGHVHGAKAALPALRRAGGGVLIGVASVLGLRSAPLQAPYAASKAAVRAFYDALRVELAHDGEPIAVTAVLPAAINSPFFEHCRSRVGSLPEPPPPVYAPELVAEAVLRAAERPRREVPVGDAALAFYLGQRLFPALTDALMSVRAVGRSGMRSELPDNGVDNVDSPVDEDGRVHGAYPGRVLESSPVTALLARAPRPGELVTSLVSGAHRVTGAVRDGVRAARS</sequence>
<dbReference type="AlphaFoldDB" id="A0A1U9Y7T7"/>
<protein>
    <submittedName>
        <fullName evidence="5">3-oxoacyl-[acyl-carrier protein] reductase</fullName>
    </submittedName>
    <submittedName>
        <fullName evidence="6">SDR family NAD(P)-dependent oxidoreductase</fullName>
    </submittedName>
</protein>
<keyword evidence="2" id="KW-0560">Oxidoreductase</keyword>
<dbReference type="PRINTS" id="PR00080">
    <property type="entry name" value="SDRFAMILY"/>
</dbReference>
<accession>A0A1U9Y7T7</accession>
<dbReference type="InterPro" id="IPR036291">
    <property type="entry name" value="NAD(P)-bd_dom_sf"/>
</dbReference>
<evidence type="ECO:0000256" key="1">
    <source>
        <dbReference type="ARBA" id="ARBA00006484"/>
    </source>
</evidence>
<feature type="domain" description="Ketoreductase" evidence="4">
    <location>
        <begin position="8"/>
        <end position="194"/>
    </location>
</feature>
<dbReference type="SMART" id="SM00822">
    <property type="entry name" value="PKS_KR"/>
    <property type="match status" value="1"/>
</dbReference>
<evidence type="ECO:0000256" key="3">
    <source>
        <dbReference type="RuleBase" id="RU000363"/>
    </source>
</evidence>
<dbReference type="InterPro" id="IPR002347">
    <property type="entry name" value="SDR_fam"/>
</dbReference>
<evidence type="ECO:0000313" key="6">
    <source>
        <dbReference type="EMBL" id="QUF05272.1"/>
    </source>
</evidence>
<dbReference type="PANTHER" id="PTHR44196:SF1">
    <property type="entry name" value="DEHYDROGENASE_REDUCTASE SDR FAMILY MEMBER 7B"/>
    <property type="match status" value="1"/>
</dbReference>
<dbReference type="EMBL" id="CP073249">
    <property type="protein sequence ID" value="QUF05272.1"/>
    <property type="molecule type" value="Genomic_DNA"/>
</dbReference>
<dbReference type="EMBL" id="KY489977">
    <property type="protein sequence ID" value="AQZ37116.1"/>
    <property type="molecule type" value="Genomic_DNA"/>
</dbReference>
<gene>
    <name evidence="6" type="ORF">KCV87_03935</name>
</gene>
<dbReference type="NCBIfam" id="NF005495">
    <property type="entry name" value="PRK07109.1"/>
    <property type="match status" value="1"/>
</dbReference>
<dbReference type="Proteomes" id="UP000677152">
    <property type="component" value="Chromosome"/>
</dbReference>
<dbReference type="SUPFAM" id="SSF51735">
    <property type="entry name" value="NAD(P)-binding Rossmann-fold domains"/>
    <property type="match status" value="1"/>
</dbReference>
<dbReference type="PANTHER" id="PTHR44196">
    <property type="entry name" value="DEHYDROGENASE/REDUCTASE SDR FAMILY MEMBER 7B"/>
    <property type="match status" value="1"/>
</dbReference>
<reference evidence="5" key="1">
    <citation type="submission" date="2017-01" db="EMBL/GenBank/DDBJ databases">
        <title>Optimization of ansamitocin biosynthetic pathway.</title>
        <authorList>
            <person name="Ning X."/>
            <person name="Bai L."/>
        </authorList>
    </citation>
    <scope>NUCLEOTIDE SEQUENCE</scope>
    <source>
        <strain evidence="5">ATCC 31280</strain>
    </source>
</reference>
<dbReference type="Pfam" id="PF00106">
    <property type="entry name" value="adh_short"/>
    <property type="match status" value="1"/>
</dbReference>
<evidence type="ECO:0000259" key="4">
    <source>
        <dbReference type="SMART" id="SM00822"/>
    </source>
</evidence>
<proteinExistence type="inferred from homology"/>
<name>A0A1U9Y7T7_9PSEU</name>
<dbReference type="InterPro" id="IPR057326">
    <property type="entry name" value="KR_dom"/>
</dbReference>
<dbReference type="GO" id="GO:0016491">
    <property type="term" value="F:oxidoreductase activity"/>
    <property type="evidence" value="ECO:0007669"/>
    <property type="project" value="UniProtKB-KW"/>
</dbReference>
<dbReference type="GO" id="GO:0016020">
    <property type="term" value="C:membrane"/>
    <property type="evidence" value="ECO:0007669"/>
    <property type="project" value="TreeGrafter"/>
</dbReference>
<comment type="similarity">
    <text evidence="1 3">Belongs to the short-chain dehydrogenases/reductases (SDR) family.</text>
</comment>